<dbReference type="GO" id="GO:0007166">
    <property type="term" value="P:cell surface receptor signaling pathway"/>
    <property type="evidence" value="ECO:0007669"/>
    <property type="project" value="InterPro"/>
</dbReference>
<dbReference type="InterPro" id="IPR051963">
    <property type="entry name" value="Adhesion_GPCR_A"/>
</dbReference>
<dbReference type="OrthoDB" id="10031018at2759"/>
<feature type="domain" description="G-protein coupled receptors family 2 profile 2" evidence="8">
    <location>
        <begin position="77"/>
        <end position="389"/>
    </location>
</feature>
<feature type="transmembrane region" description="Helical" evidence="7">
    <location>
        <begin position="236"/>
        <end position="261"/>
    </location>
</feature>
<keyword evidence="4 7" id="KW-1133">Transmembrane helix</keyword>
<feature type="transmembrane region" description="Helical" evidence="7">
    <location>
        <begin position="340"/>
        <end position="358"/>
    </location>
</feature>
<dbReference type="GO" id="GO:0004930">
    <property type="term" value="F:G protein-coupled receptor activity"/>
    <property type="evidence" value="ECO:0007669"/>
    <property type="project" value="InterPro"/>
</dbReference>
<keyword evidence="10" id="KW-1185">Reference proteome</keyword>
<feature type="transmembrane region" description="Helical" evidence="7">
    <location>
        <begin position="113"/>
        <end position="131"/>
    </location>
</feature>
<gene>
    <name evidence="9" type="ORF">DNTS_029301</name>
</gene>
<keyword evidence="3 7" id="KW-0812">Transmembrane</keyword>
<reference evidence="9 10" key="1">
    <citation type="journal article" date="2019" name="Sci. Data">
        <title>Hybrid genome assembly and annotation of Danionella translucida.</title>
        <authorList>
            <person name="Kadobianskyi M."/>
            <person name="Schulze L."/>
            <person name="Schuelke M."/>
            <person name="Judkewitz B."/>
        </authorList>
    </citation>
    <scope>NUCLEOTIDE SEQUENCE [LARGE SCALE GENOMIC DNA]</scope>
    <source>
        <strain evidence="9 10">Bolton</strain>
    </source>
</reference>
<evidence type="ECO:0000256" key="3">
    <source>
        <dbReference type="ARBA" id="ARBA00022692"/>
    </source>
</evidence>
<dbReference type="Proteomes" id="UP000316079">
    <property type="component" value="Unassembled WGS sequence"/>
</dbReference>
<feature type="transmembrane region" description="Helical" evidence="7">
    <location>
        <begin position="196"/>
        <end position="216"/>
    </location>
</feature>
<evidence type="ECO:0000313" key="10">
    <source>
        <dbReference type="Proteomes" id="UP000316079"/>
    </source>
</evidence>
<comment type="subcellular location">
    <subcellularLocation>
        <location evidence="1">Membrane</location>
        <topology evidence="1">Multi-pass membrane protein</topology>
    </subcellularLocation>
</comment>
<dbReference type="PROSITE" id="PS00650">
    <property type="entry name" value="G_PROTEIN_RECEP_F2_2"/>
    <property type="match status" value="1"/>
</dbReference>
<keyword evidence="5 7" id="KW-0472">Membrane</keyword>
<comment type="caution">
    <text evidence="9">The sequence shown here is derived from an EMBL/GenBank/DDBJ whole genome shotgun (WGS) entry which is preliminary data.</text>
</comment>
<dbReference type="InterPro" id="IPR000832">
    <property type="entry name" value="GPCR_2_secretin-like"/>
</dbReference>
<evidence type="ECO:0000256" key="2">
    <source>
        <dbReference type="ARBA" id="ARBA00007343"/>
    </source>
</evidence>
<evidence type="ECO:0000256" key="7">
    <source>
        <dbReference type="SAM" id="Phobius"/>
    </source>
</evidence>
<dbReference type="GO" id="GO:0005886">
    <property type="term" value="C:plasma membrane"/>
    <property type="evidence" value="ECO:0007669"/>
    <property type="project" value="TreeGrafter"/>
</dbReference>
<protein>
    <recommendedName>
        <fullName evidence="8">G-protein coupled receptors family 2 profile 2 domain-containing protein</fullName>
    </recommendedName>
</protein>
<dbReference type="PANTHER" id="PTHR45930:SF3">
    <property type="entry name" value="ADHESION G PROTEIN-COUPLED RECEPTOR A1"/>
    <property type="match status" value="1"/>
</dbReference>
<evidence type="ECO:0000256" key="4">
    <source>
        <dbReference type="ARBA" id="ARBA00022989"/>
    </source>
</evidence>
<dbReference type="EMBL" id="SRMA01026008">
    <property type="protein sequence ID" value="TRY89015.1"/>
    <property type="molecule type" value="Genomic_DNA"/>
</dbReference>
<keyword evidence="6" id="KW-0675">Receptor</keyword>
<dbReference type="PROSITE" id="PS50261">
    <property type="entry name" value="G_PROTEIN_RECEP_F2_4"/>
    <property type="match status" value="1"/>
</dbReference>
<sequence>MNVALRQFSCWELAPLDGPLGGTVCVPRHRLCARHNSNKLAVLMPEDFISSSLSLCLSLFQDQKNAPSLFPYPGEFLHPVVYACTALMLLCLIASIITYILHHSTIRISRTGWHILLNLCFHMALTFSVFAGGINRITHTLICQSVAVVLHYSSLSAMLWLAATSQNIYKQARKDPGQAPKGENTNPAARSPVIRFYLVCAGLPLIICGITASISLENYGSTEQMPLCWMAWEPSLGAFFSPVCLVLLGACIYLLMSFWTLNKHPDRKYELKSTAQVRGKNTFPELRRTLTPCFGRFPLIEPPTNSGQCHSGCSGLLPHPSSSSLANEHTLKAQLCSTSFTLLLFSLSWIFGVLSVTLWDFLGMIFSCLYGASSVTLGLFILIHHCAKRDDVWSCWTSCCLGHQKNTCHHPTTKLNELSPVSQYCARLQNDATLNAMLQTTPEMHLHPCVMPIRTKNSIHDPECMNKGIHCAMHCAIITIITIIMCVVGKKMKMKEKMFNTYKFTHARTPGQTRMALLKCCPLQVAL</sequence>
<dbReference type="PANTHER" id="PTHR45930">
    <property type="entry name" value="G-PROTEIN COUPLED RECEPTOR 124-LIKE PROTEIN"/>
    <property type="match status" value="1"/>
</dbReference>
<evidence type="ECO:0000256" key="1">
    <source>
        <dbReference type="ARBA" id="ARBA00004141"/>
    </source>
</evidence>
<dbReference type="GO" id="GO:0014069">
    <property type="term" value="C:postsynaptic density"/>
    <property type="evidence" value="ECO:0007669"/>
    <property type="project" value="TreeGrafter"/>
</dbReference>
<feature type="transmembrane region" description="Helical" evidence="7">
    <location>
        <begin position="364"/>
        <end position="383"/>
    </location>
</feature>
<dbReference type="STRING" id="623744.A0A553QGH8"/>
<dbReference type="InterPro" id="IPR017981">
    <property type="entry name" value="GPCR_2-like_7TM"/>
</dbReference>
<evidence type="ECO:0000256" key="5">
    <source>
        <dbReference type="ARBA" id="ARBA00023136"/>
    </source>
</evidence>
<feature type="transmembrane region" description="Helical" evidence="7">
    <location>
        <begin position="471"/>
        <end position="490"/>
    </location>
</feature>
<evidence type="ECO:0000256" key="6">
    <source>
        <dbReference type="ARBA" id="ARBA00023170"/>
    </source>
</evidence>
<dbReference type="GO" id="GO:0098978">
    <property type="term" value="C:glutamatergic synapse"/>
    <property type="evidence" value="ECO:0007669"/>
    <property type="project" value="TreeGrafter"/>
</dbReference>
<comment type="similarity">
    <text evidence="2">Belongs to the G-protein coupled receptor 2 family. Adhesion G-protein coupled receptor (ADGR) subfamily.</text>
</comment>
<dbReference type="InterPro" id="IPR017983">
    <property type="entry name" value="GPCR_2_secretin-like_CS"/>
</dbReference>
<accession>A0A553QGH8</accession>
<dbReference type="Gene3D" id="1.20.1070.10">
    <property type="entry name" value="Rhodopsin 7-helix transmembrane proteins"/>
    <property type="match status" value="1"/>
</dbReference>
<organism evidence="9 10">
    <name type="scientific">Danionella cerebrum</name>
    <dbReference type="NCBI Taxonomy" id="2873325"/>
    <lineage>
        <taxon>Eukaryota</taxon>
        <taxon>Metazoa</taxon>
        <taxon>Chordata</taxon>
        <taxon>Craniata</taxon>
        <taxon>Vertebrata</taxon>
        <taxon>Euteleostomi</taxon>
        <taxon>Actinopterygii</taxon>
        <taxon>Neopterygii</taxon>
        <taxon>Teleostei</taxon>
        <taxon>Ostariophysi</taxon>
        <taxon>Cypriniformes</taxon>
        <taxon>Danionidae</taxon>
        <taxon>Danioninae</taxon>
        <taxon>Danionella</taxon>
    </lineage>
</organism>
<feature type="transmembrane region" description="Helical" evidence="7">
    <location>
        <begin position="137"/>
        <end position="163"/>
    </location>
</feature>
<feature type="transmembrane region" description="Helical" evidence="7">
    <location>
        <begin position="80"/>
        <end position="101"/>
    </location>
</feature>
<proteinExistence type="inferred from homology"/>
<evidence type="ECO:0000259" key="8">
    <source>
        <dbReference type="PROSITE" id="PS50261"/>
    </source>
</evidence>
<dbReference type="Pfam" id="PF00002">
    <property type="entry name" value="7tm_2"/>
    <property type="match status" value="1"/>
</dbReference>
<dbReference type="AlphaFoldDB" id="A0A553QGH8"/>
<evidence type="ECO:0000313" key="9">
    <source>
        <dbReference type="EMBL" id="TRY89015.1"/>
    </source>
</evidence>
<name>A0A553QGH8_9TELE</name>